<dbReference type="Proteomes" id="UP000036958">
    <property type="component" value="Unassembled WGS sequence"/>
</dbReference>
<sequence length="144" mass="16281">MIKKQILLSLLFMIAIGASAQSRKLIPGASFTNQSTDTLYIIPMQQVKSLLSSAVSNDINEQKLELYQKKISLFEDRSALADSAITIKKLEADYWHSQLRQNDQLLENQRIENVKLIDEKNRIRQSRVYYLVAGLVAGAVLVSL</sequence>
<organism evidence="2 3">
    <name type="scientific">Sunxiuqinia dokdonensis</name>
    <dbReference type="NCBI Taxonomy" id="1409788"/>
    <lineage>
        <taxon>Bacteria</taxon>
        <taxon>Pseudomonadati</taxon>
        <taxon>Bacteroidota</taxon>
        <taxon>Bacteroidia</taxon>
        <taxon>Marinilabiliales</taxon>
        <taxon>Prolixibacteraceae</taxon>
        <taxon>Sunxiuqinia</taxon>
    </lineage>
</organism>
<protein>
    <submittedName>
        <fullName evidence="2">Uncharacterized protein</fullName>
    </submittedName>
</protein>
<name>A0A0L8VCI0_9BACT</name>
<dbReference type="OrthoDB" id="9936631at2"/>
<proteinExistence type="predicted"/>
<evidence type="ECO:0000256" key="1">
    <source>
        <dbReference type="SAM" id="SignalP"/>
    </source>
</evidence>
<evidence type="ECO:0000313" key="3">
    <source>
        <dbReference type="Proteomes" id="UP000036958"/>
    </source>
</evidence>
<dbReference type="EMBL" id="LGIA01000046">
    <property type="protein sequence ID" value="KOH46078.1"/>
    <property type="molecule type" value="Genomic_DNA"/>
</dbReference>
<keyword evidence="1" id="KW-0732">Signal</keyword>
<accession>A0A0L8VCI0</accession>
<dbReference type="RefSeq" id="WP_157624464.1">
    <property type="nucleotide sequence ID" value="NZ_LGIA01000046.1"/>
</dbReference>
<comment type="caution">
    <text evidence="2">The sequence shown here is derived from an EMBL/GenBank/DDBJ whole genome shotgun (WGS) entry which is preliminary data.</text>
</comment>
<evidence type="ECO:0000313" key="2">
    <source>
        <dbReference type="EMBL" id="KOH46078.1"/>
    </source>
</evidence>
<reference evidence="3" key="1">
    <citation type="submission" date="2015-07" db="EMBL/GenBank/DDBJ databases">
        <title>Genome sequencing of Sunxiuqinia dokdonensis strain SK.</title>
        <authorList>
            <person name="Ahn S."/>
            <person name="Kim B.-C."/>
        </authorList>
    </citation>
    <scope>NUCLEOTIDE SEQUENCE [LARGE SCALE GENOMIC DNA]</scope>
    <source>
        <strain evidence="3">SK</strain>
    </source>
</reference>
<feature type="signal peptide" evidence="1">
    <location>
        <begin position="1"/>
        <end position="20"/>
    </location>
</feature>
<dbReference type="AlphaFoldDB" id="A0A0L8VCI0"/>
<dbReference type="STRING" id="1409788.NC99_11030"/>
<feature type="chain" id="PRO_5005591761" evidence="1">
    <location>
        <begin position="21"/>
        <end position="144"/>
    </location>
</feature>
<gene>
    <name evidence="2" type="ORF">NC99_11030</name>
</gene>
<keyword evidence="3" id="KW-1185">Reference proteome</keyword>